<dbReference type="Pfam" id="PF20231">
    <property type="entry name" value="DUF6589"/>
    <property type="match status" value="1"/>
</dbReference>
<evidence type="ECO:0000313" key="4">
    <source>
        <dbReference type="Proteomes" id="UP000239156"/>
    </source>
</evidence>
<dbReference type="Proteomes" id="UP000239156">
    <property type="component" value="Unassembled WGS sequence"/>
</dbReference>
<organism evidence="3 4">
    <name type="scientific">Puccinia striiformis</name>
    <dbReference type="NCBI Taxonomy" id="27350"/>
    <lineage>
        <taxon>Eukaryota</taxon>
        <taxon>Fungi</taxon>
        <taxon>Dikarya</taxon>
        <taxon>Basidiomycota</taxon>
        <taxon>Pucciniomycotina</taxon>
        <taxon>Pucciniomycetes</taxon>
        <taxon>Pucciniales</taxon>
        <taxon>Pucciniaceae</taxon>
        <taxon>Puccinia</taxon>
    </lineage>
</organism>
<dbReference type="VEuPathDB" id="FungiDB:PSTT_09517"/>
<evidence type="ECO:0000313" key="3">
    <source>
        <dbReference type="EMBL" id="POW05787.1"/>
    </source>
</evidence>
<evidence type="ECO:0000256" key="1">
    <source>
        <dbReference type="SAM" id="MobiDB-lite"/>
    </source>
</evidence>
<reference evidence="3" key="1">
    <citation type="submission" date="2017-12" db="EMBL/GenBank/DDBJ databases">
        <title>Gene loss provides genomic basis for host adaptation in cereal stripe rust fungi.</title>
        <authorList>
            <person name="Xia C."/>
        </authorList>
    </citation>
    <scope>NUCLEOTIDE SEQUENCE [LARGE SCALE GENOMIC DNA]</scope>
    <source>
        <strain evidence="3">93-210</strain>
    </source>
</reference>
<feature type="region of interest" description="Disordered" evidence="1">
    <location>
        <begin position="859"/>
        <end position="890"/>
    </location>
</feature>
<feature type="domain" description="DUF6589" evidence="2">
    <location>
        <begin position="378"/>
        <end position="775"/>
    </location>
</feature>
<dbReference type="VEuPathDB" id="FungiDB:PSHT_09895"/>
<dbReference type="AlphaFoldDB" id="A0A2S4V8G4"/>
<feature type="region of interest" description="Disordered" evidence="1">
    <location>
        <begin position="175"/>
        <end position="197"/>
    </location>
</feature>
<dbReference type="InterPro" id="IPR046496">
    <property type="entry name" value="DUF6589"/>
</dbReference>
<gene>
    <name evidence="3" type="ORF">PSTT_09517</name>
</gene>
<protein>
    <recommendedName>
        <fullName evidence="2">DUF6589 domain-containing protein</fullName>
    </recommendedName>
</protein>
<dbReference type="EMBL" id="PKSL01000094">
    <property type="protein sequence ID" value="POW05787.1"/>
    <property type="molecule type" value="Genomic_DNA"/>
</dbReference>
<evidence type="ECO:0000259" key="2">
    <source>
        <dbReference type="Pfam" id="PF20231"/>
    </source>
</evidence>
<keyword evidence="4" id="KW-1185">Reference proteome</keyword>
<name>A0A2S4V8G4_9BASI</name>
<comment type="caution">
    <text evidence="3">The sequence shown here is derived from an EMBL/GenBank/DDBJ whole genome shotgun (WGS) entry which is preliminary data.</text>
</comment>
<proteinExistence type="predicted"/>
<sequence length="890" mass="100526">MEDDSDSESSHPSTHSDQPPPQSQEQTKTKNTKASKLDSICESISKSGYTPKTFTKAFLKSTDKKYKNHRRYWGSERGWKSTKEVLEAIKKVICKKKKNRKLWEEFILSEATTIIVSQKPPIGAYPSGSYHSTRTITEELFTQECKEERDMNLAKTHMPFLFRLICNKRNARPVKKVPSTDSSEEHVLPADDDPISDNEEVPEDLFDEADPRIHAECQSTCDHRQRVIMTAKTICSMVAFVYNRRNNGHQLANSLTFLACGVSDRVNQFLNYIGLSSSRKTAHQALKRLGWKSESKVSTKISQSLSKNLAPFLCIDNLDFEQKVHNKSLGKENRIFHGTWGYVHHPNPKILASIPAADLTLESYRNAMALVPSFEVLPKMFLPSSDEEESWELVIKAQIAEVLFEHVASSTDSIVPIPTSPPAVDQLSSDLPDITMLKLMVASDKSAQGVGEVFESILEQTNMNMTNFASRLQIIDGDLGTCTNLHSLRSQRIPSQHIEEDLNHVCTLLGGSHTLWNIAQAIYSKHYGDDSDARDSGAWRFLEGMSIPANKMLDKKDYTLMIQNIVKIHKAALVHCIKTVMGTTKDPVPKELPQLSSQVIHNTIEKTYEQFFTATAQETASNRTSPKLSNLMLRLSNFATIVEGNTAMKCGDIGRLMNVWKRWSVMAQGIKKLTQYSIQLPRMIILLNEILPKGLRKLILHSLLIAPSGRHKHFVAKDQHLEDQNYWLKYFFNRSGRGTNIDRLKDVYSLNVPLLQSLIHGLTSDAGKNHIYQSHRCSINLKSINNCLRMCNQNDICHRAPSLKEYEPIKIDDFYLAGISKLKEKYRQKGKPINKLRPTGIVTWTDTWEANHDLGDIFNNSDVSSGGNEEPNESETLIPEESTHSSSGSQ</sequence>
<accession>A0A2S4V8G4</accession>
<feature type="region of interest" description="Disordered" evidence="1">
    <location>
        <begin position="1"/>
        <end position="37"/>
    </location>
</feature>